<dbReference type="Pfam" id="PF00717">
    <property type="entry name" value="Peptidase_S24"/>
    <property type="match status" value="1"/>
</dbReference>
<protein>
    <submittedName>
        <fullName evidence="3">XRE family transcriptional regulator</fullName>
    </submittedName>
</protein>
<dbReference type="SUPFAM" id="SSF47413">
    <property type="entry name" value="lambda repressor-like DNA-binding domains"/>
    <property type="match status" value="1"/>
</dbReference>
<organism evidence="3 4">
    <name type="scientific">Clostridium polyendosporum</name>
    <dbReference type="NCBI Taxonomy" id="69208"/>
    <lineage>
        <taxon>Bacteria</taxon>
        <taxon>Bacillati</taxon>
        <taxon>Bacillota</taxon>
        <taxon>Clostridia</taxon>
        <taxon>Eubacteriales</taxon>
        <taxon>Clostridiaceae</taxon>
        <taxon>Clostridium</taxon>
    </lineage>
</organism>
<name>A0A919S0G7_9CLOT</name>
<evidence type="ECO:0000259" key="2">
    <source>
        <dbReference type="PROSITE" id="PS50943"/>
    </source>
</evidence>
<dbReference type="InterPro" id="IPR001387">
    <property type="entry name" value="Cro/C1-type_HTH"/>
</dbReference>
<accession>A0A919S0G7</accession>
<dbReference type="PROSITE" id="PS50943">
    <property type="entry name" value="HTH_CROC1"/>
    <property type="match status" value="1"/>
</dbReference>
<dbReference type="Pfam" id="PF01381">
    <property type="entry name" value="HTH_3"/>
    <property type="match status" value="1"/>
</dbReference>
<evidence type="ECO:0000313" key="4">
    <source>
        <dbReference type="Proteomes" id="UP000679179"/>
    </source>
</evidence>
<dbReference type="PANTHER" id="PTHR46558:SF3">
    <property type="entry name" value="TRANSCRIPTIONAL REGULATOR"/>
    <property type="match status" value="1"/>
</dbReference>
<proteinExistence type="predicted"/>
<dbReference type="PANTHER" id="PTHR46558">
    <property type="entry name" value="TRACRIPTIONAL REGULATORY PROTEIN-RELATED-RELATED"/>
    <property type="match status" value="1"/>
</dbReference>
<dbReference type="InterPro" id="IPR036286">
    <property type="entry name" value="LexA/Signal_pep-like_sf"/>
</dbReference>
<dbReference type="SUPFAM" id="SSF51306">
    <property type="entry name" value="LexA/Signal peptidase"/>
    <property type="match status" value="1"/>
</dbReference>
<reference evidence="3" key="1">
    <citation type="submission" date="2021-03" db="EMBL/GenBank/DDBJ databases">
        <title>Taxonomic study of Clostridium polyendosporum from meadow-gley soil under rice.</title>
        <authorList>
            <person name="Kobayashi H."/>
            <person name="Tanizawa Y."/>
            <person name="Yagura M."/>
        </authorList>
    </citation>
    <scope>NUCLEOTIDE SEQUENCE</scope>
    <source>
        <strain evidence="3">JCM 30710</strain>
    </source>
</reference>
<dbReference type="CDD" id="cd00093">
    <property type="entry name" value="HTH_XRE"/>
    <property type="match status" value="1"/>
</dbReference>
<sequence length="227" mass="25613">MSRVGEKIKSARLNNGMTQKALAKKLGVAEKFINEVECGRRILNEALIERISKVLKADLNDVSMVATDEELSKEKVVSRTVELKTKAAKLPETDEVWNQAFGSVLKNVPIYNYDLSTVKGYRQLPVHSNKIEGHAPDKVFYLVIEDDDMLGFRISKGDIAFCHSIKEAENNTICLIEYNSGRAIRQIKKLDNTKFLLISNRGTVRTETVYSKDIKVIAKLNKVEILL</sequence>
<dbReference type="SMART" id="SM00530">
    <property type="entry name" value="HTH_XRE"/>
    <property type="match status" value="1"/>
</dbReference>
<dbReference type="AlphaFoldDB" id="A0A919S0G7"/>
<dbReference type="EMBL" id="BOPZ01000011">
    <property type="protein sequence ID" value="GIM28885.1"/>
    <property type="molecule type" value="Genomic_DNA"/>
</dbReference>
<dbReference type="Gene3D" id="1.10.260.40">
    <property type="entry name" value="lambda repressor-like DNA-binding domains"/>
    <property type="match status" value="1"/>
</dbReference>
<evidence type="ECO:0000313" key="3">
    <source>
        <dbReference type="EMBL" id="GIM28885.1"/>
    </source>
</evidence>
<keyword evidence="1" id="KW-0238">DNA-binding</keyword>
<feature type="domain" description="HTH cro/C1-type" evidence="2">
    <location>
        <begin position="8"/>
        <end position="62"/>
    </location>
</feature>
<dbReference type="InterPro" id="IPR010982">
    <property type="entry name" value="Lambda_DNA-bd_dom_sf"/>
</dbReference>
<keyword evidence="4" id="KW-1185">Reference proteome</keyword>
<gene>
    <name evidence="3" type="ORF">CPJCM30710_15510</name>
</gene>
<dbReference type="GO" id="GO:0003677">
    <property type="term" value="F:DNA binding"/>
    <property type="evidence" value="ECO:0007669"/>
    <property type="project" value="UniProtKB-KW"/>
</dbReference>
<dbReference type="Gene3D" id="2.10.109.10">
    <property type="entry name" value="Umud Fragment, subunit A"/>
    <property type="match status" value="1"/>
</dbReference>
<dbReference type="RefSeq" id="WP_212903607.1">
    <property type="nucleotide sequence ID" value="NZ_BOPZ01000011.1"/>
</dbReference>
<dbReference type="Proteomes" id="UP000679179">
    <property type="component" value="Unassembled WGS sequence"/>
</dbReference>
<dbReference type="InterPro" id="IPR015927">
    <property type="entry name" value="Peptidase_S24_S26A/B/C"/>
</dbReference>
<comment type="caution">
    <text evidence="3">The sequence shown here is derived from an EMBL/GenBank/DDBJ whole genome shotgun (WGS) entry which is preliminary data.</text>
</comment>
<evidence type="ECO:0000256" key="1">
    <source>
        <dbReference type="ARBA" id="ARBA00023125"/>
    </source>
</evidence>